<keyword evidence="3" id="KW-1185">Reference proteome</keyword>
<dbReference type="AlphaFoldDB" id="A0A1I1P080"/>
<name>A0A1I1P080_9GAMM</name>
<evidence type="ECO:0000259" key="1">
    <source>
        <dbReference type="Pfam" id="PF08861"/>
    </source>
</evidence>
<feature type="domain" description="DUF1828" evidence="1">
    <location>
        <begin position="31"/>
        <end position="92"/>
    </location>
</feature>
<accession>A0A1I1P080</accession>
<dbReference type="InterPro" id="IPR014960">
    <property type="entry name" value="DUF1828"/>
</dbReference>
<reference evidence="2 3" key="1">
    <citation type="submission" date="2016-10" db="EMBL/GenBank/DDBJ databases">
        <authorList>
            <person name="de Groot N.N."/>
        </authorList>
    </citation>
    <scope>NUCLEOTIDE SEQUENCE [LARGE SCALE GENOMIC DNA]</scope>
    <source>
        <strain evidence="2 3">HL3</strain>
    </source>
</reference>
<dbReference type="RefSeq" id="WP_093427183.1">
    <property type="nucleotide sequence ID" value="NZ_FOMJ01000001.1"/>
</dbReference>
<dbReference type="STRING" id="1123397.SAMN05660831_00534"/>
<dbReference type="OrthoDB" id="5678367at2"/>
<gene>
    <name evidence="2" type="ORF">SAMN05660831_00534</name>
</gene>
<dbReference type="Proteomes" id="UP000198611">
    <property type="component" value="Unassembled WGS sequence"/>
</dbReference>
<proteinExistence type="predicted"/>
<evidence type="ECO:0000313" key="3">
    <source>
        <dbReference type="Proteomes" id="UP000198611"/>
    </source>
</evidence>
<sequence>MNCETILSSLGFECRPEPMVQAQGEAYAVETPLVFRDGECIGFYIIPSGDGSFRVTDNGDILAHMYNSGLTLEDRKSWQRLKKAAANEGLELLASGLILGEFPPGRLEDGVGAFMKFASIAAEWEEERYGIHDGVNRFVAEVEAGLRIWKPNEPIIHGPEVEGSSGKMQPFALKFGDRFVDAIRPDGRAVGGELRKIMDVVDALEDSRVMVVLDDREDPVKARSEESIISRAADVMLYSVLAQKGGRPPEFVH</sequence>
<protein>
    <recommendedName>
        <fullName evidence="1">DUF1828 domain-containing protein</fullName>
    </recommendedName>
</protein>
<dbReference type="EMBL" id="FOMJ01000001">
    <property type="protein sequence ID" value="SFD03374.1"/>
    <property type="molecule type" value="Genomic_DNA"/>
</dbReference>
<evidence type="ECO:0000313" key="2">
    <source>
        <dbReference type="EMBL" id="SFD03374.1"/>
    </source>
</evidence>
<organism evidence="2 3">
    <name type="scientific">Thiohalospira halophila DSM 15071</name>
    <dbReference type="NCBI Taxonomy" id="1123397"/>
    <lineage>
        <taxon>Bacteria</taxon>
        <taxon>Pseudomonadati</taxon>
        <taxon>Pseudomonadota</taxon>
        <taxon>Gammaproteobacteria</taxon>
        <taxon>Thiohalospirales</taxon>
        <taxon>Thiohalospiraceae</taxon>
        <taxon>Thiohalospira</taxon>
    </lineage>
</organism>
<dbReference type="Pfam" id="PF08861">
    <property type="entry name" value="DUF1828"/>
    <property type="match status" value="1"/>
</dbReference>